<evidence type="ECO:0000259" key="6">
    <source>
        <dbReference type="Pfam" id="PF00535"/>
    </source>
</evidence>
<accession>A0A1F5S672</accession>
<organism evidence="7 8">
    <name type="scientific">Candidatus Falkowbacteria bacterium RIFCSPHIGHO2_02_FULL_42_9</name>
    <dbReference type="NCBI Taxonomy" id="1797986"/>
    <lineage>
        <taxon>Bacteria</taxon>
        <taxon>Candidatus Falkowiibacteriota</taxon>
    </lineage>
</organism>
<proteinExistence type="predicted"/>
<dbReference type="Pfam" id="PF00535">
    <property type="entry name" value="Glycos_transf_2"/>
    <property type="match status" value="1"/>
</dbReference>
<dbReference type="InterPro" id="IPR029044">
    <property type="entry name" value="Nucleotide-diphossugar_trans"/>
</dbReference>
<keyword evidence="3" id="KW-0328">Glycosyltransferase</keyword>
<dbReference type="Gene3D" id="3.90.550.10">
    <property type="entry name" value="Spore Coat Polysaccharide Biosynthesis Protein SpsA, Chain A"/>
    <property type="match status" value="1"/>
</dbReference>
<dbReference type="Proteomes" id="UP000176877">
    <property type="component" value="Unassembled WGS sequence"/>
</dbReference>
<evidence type="ECO:0000256" key="4">
    <source>
        <dbReference type="ARBA" id="ARBA00022679"/>
    </source>
</evidence>
<reference evidence="7 8" key="1">
    <citation type="journal article" date="2016" name="Nat. Commun.">
        <title>Thousands of microbial genomes shed light on interconnected biogeochemical processes in an aquifer system.</title>
        <authorList>
            <person name="Anantharaman K."/>
            <person name="Brown C.T."/>
            <person name="Hug L.A."/>
            <person name="Sharon I."/>
            <person name="Castelle C.J."/>
            <person name="Probst A.J."/>
            <person name="Thomas B.C."/>
            <person name="Singh A."/>
            <person name="Wilkins M.J."/>
            <person name="Karaoz U."/>
            <person name="Brodie E.L."/>
            <person name="Williams K.H."/>
            <person name="Hubbard S.S."/>
            <person name="Banfield J.F."/>
        </authorList>
    </citation>
    <scope>NUCLEOTIDE SEQUENCE [LARGE SCALE GENOMIC DNA]</scope>
</reference>
<comment type="subcellular location">
    <subcellularLocation>
        <location evidence="1">Cell membrane</location>
    </subcellularLocation>
</comment>
<evidence type="ECO:0000256" key="2">
    <source>
        <dbReference type="ARBA" id="ARBA00022475"/>
    </source>
</evidence>
<evidence type="ECO:0000313" key="8">
    <source>
        <dbReference type="Proteomes" id="UP000176877"/>
    </source>
</evidence>
<dbReference type="PANTHER" id="PTHR43646">
    <property type="entry name" value="GLYCOSYLTRANSFERASE"/>
    <property type="match status" value="1"/>
</dbReference>
<dbReference type="EMBL" id="MFFT01000064">
    <property type="protein sequence ID" value="OGF22126.1"/>
    <property type="molecule type" value="Genomic_DNA"/>
</dbReference>
<comment type="caution">
    <text evidence="7">The sequence shown here is derived from an EMBL/GenBank/DDBJ whole genome shotgun (WGS) entry which is preliminary data.</text>
</comment>
<dbReference type="PANTHER" id="PTHR43646:SF2">
    <property type="entry name" value="GLYCOSYLTRANSFERASE 2-LIKE DOMAIN-CONTAINING PROTEIN"/>
    <property type="match status" value="1"/>
</dbReference>
<evidence type="ECO:0000256" key="3">
    <source>
        <dbReference type="ARBA" id="ARBA00022676"/>
    </source>
</evidence>
<name>A0A1F5S672_9BACT</name>
<keyword evidence="2" id="KW-1003">Cell membrane</keyword>
<dbReference type="CDD" id="cd06423">
    <property type="entry name" value="CESA_like"/>
    <property type="match status" value="1"/>
</dbReference>
<sequence length="256" mass="29096">MKLSVVIPAHNEESLIGCCLNSILAEMNGKNYDMEIVAVNNASTDKTREIIASFPQVKLVDEPSKGLVKARRAGYLASRGELIANIDADTRMTPGWLDKVFKEFSKNNKLVALSGPFIYYDLSKKARAEVRLFYYAGFLTYLVNRYIFKVSSMLQGGNFVVKRTAIEAIGGFNSEFDFWGEDTDLARRLVKVGAVKFTFDLPIYASGRRLEKEGIAKTGWLYTLNYFSTIFFKKPYDTVKKDFKDRYEKTLAKIKE</sequence>
<keyword evidence="5" id="KW-0472">Membrane</keyword>
<dbReference type="GO" id="GO:0016757">
    <property type="term" value="F:glycosyltransferase activity"/>
    <property type="evidence" value="ECO:0007669"/>
    <property type="project" value="UniProtKB-KW"/>
</dbReference>
<gene>
    <name evidence="7" type="ORF">A3D45_00420</name>
</gene>
<dbReference type="SUPFAM" id="SSF53448">
    <property type="entry name" value="Nucleotide-diphospho-sugar transferases"/>
    <property type="match status" value="1"/>
</dbReference>
<feature type="domain" description="Glycosyltransferase 2-like" evidence="6">
    <location>
        <begin position="4"/>
        <end position="169"/>
    </location>
</feature>
<evidence type="ECO:0000313" key="7">
    <source>
        <dbReference type="EMBL" id="OGF22126.1"/>
    </source>
</evidence>
<dbReference type="AlphaFoldDB" id="A0A1F5S672"/>
<evidence type="ECO:0000256" key="1">
    <source>
        <dbReference type="ARBA" id="ARBA00004236"/>
    </source>
</evidence>
<keyword evidence="4 7" id="KW-0808">Transferase</keyword>
<dbReference type="GO" id="GO:0005886">
    <property type="term" value="C:plasma membrane"/>
    <property type="evidence" value="ECO:0007669"/>
    <property type="project" value="UniProtKB-SubCell"/>
</dbReference>
<evidence type="ECO:0000256" key="5">
    <source>
        <dbReference type="ARBA" id="ARBA00023136"/>
    </source>
</evidence>
<protein>
    <submittedName>
        <fullName evidence="7">Glycosyl transferase family 2</fullName>
    </submittedName>
</protein>
<dbReference type="InterPro" id="IPR001173">
    <property type="entry name" value="Glyco_trans_2-like"/>
</dbReference>